<keyword evidence="4" id="KW-1185">Reference proteome</keyword>
<accession>A0A6A4WZG4</accession>
<comment type="caution">
    <text evidence="3">The sequence shown here is derived from an EMBL/GenBank/DDBJ whole genome shotgun (WGS) entry which is preliminary data.</text>
</comment>
<evidence type="ECO:0000313" key="4">
    <source>
        <dbReference type="Proteomes" id="UP000440578"/>
    </source>
</evidence>
<dbReference type="PANTHER" id="PTHR10656">
    <property type="entry name" value="CELL FATE DETERMINING PROTEIN MAB21-RELATED"/>
    <property type="match status" value="1"/>
</dbReference>
<feature type="compositionally biased region" description="Basic and acidic residues" evidence="1">
    <location>
        <begin position="25"/>
        <end position="39"/>
    </location>
</feature>
<feature type="compositionally biased region" description="Acidic residues" evidence="1">
    <location>
        <begin position="811"/>
        <end position="820"/>
    </location>
</feature>
<proteinExistence type="predicted"/>
<sequence>MGGLASLLRQLRDRLLGRWKNNGGLRDEEREESADRQEGAEEEDEDRGHLPEDRRRGRSTEDGIERPTVPPGSETWFALAEQLQTRCGDLTSIVFNSLALCDTADSAVPNFVLSVRHGHVQRVHMARRAPLLEALQRACAGCRPVPDAPPLTVLSCALSGSGLERFHDLTVGQRGTSDLDIMHRLGPARCRLAEGRWPNGTPPPTSEADRDAPLLTVEPSEAPGFALVRSAATGALVSAARVRRLMFAAVLLDSADGTEVGCSGPSAAVSPPPDQVPNGLDNVPCLRLRQWPSDEFFRRHRPQDWPPPAARRDILQFGVHLVPVGSKFGALSEDEWRLSLSRAEVVAAWHLPNLYRAALIAVKNAKNLLGDEGKGLKSYYVKTTVFWMREQFAADQWQNVTEAVLVLLERLDSAAAAGSLPCYFWSEIDLFRFLNGAELAALRRTVALLRARLGSLLTVWSAYYCSPALRPLLETDLSEAPLPEVQVRTRLARGLVVWAIVSGLHFRPAAPVHDSWCAGRVPDLLRRAAVPELLWLHLLMTSQCRMQQYLLAALLVAPDQLVAGARLTPLPGGLLALDAAPLMALLTPSDLQRLLVDPAAVGAWCRHQLSLPPEQRPAGLTAAPDTPRGLAELLLNSALLARALSESVPGWSEAARLDDEKRQRMWSRTALRLETYSGCRAALEELLASDLEGRLRSRPAAAAAAAAAAAGPSGDPAAEMAAALLEDLSAASPSTVARLWREAISRQLADPELRRRVTEIGSTLHDPWKLRQYVIAEPQSGDDGRQGQRNDGQGDEDQDEDDEHEARQDDGGEDDLLSVE</sequence>
<dbReference type="SMART" id="SM01265">
    <property type="entry name" value="Mab-21"/>
    <property type="match status" value="1"/>
</dbReference>
<dbReference type="AlphaFoldDB" id="A0A6A4WZG4"/>
<dbReference type="InterPro" id="IPR024810">
    <property type="entry name" value="MAB21L/cGLR"/>
</dbReference>
<reference evidence="3 4" key="1">
    <citation type="submission" date="2019-07" db="EMBL/GenBank/DDBJ databases">
        <title>Draft genome assembly of a fouling barnacle, Amphibalanus amphitrite (Darwin, 1854): The first reference genome for Thecostraca.</title>
        <authorList>
            <person name="Kim W."/>
        </authorList>
    </citation>
    <scope>NUCLEOTIDE SEQUENCE [LARGE SCALE GENOMIC DNA]</scope>
    <source>
        <strain evidence="3">SNU_AA5</strain>
        <tissue evidence="3">Soma without cirri and trophi</tissue>
    </source>
</reference>
<dbReference type="Gene3D" id="1.10.1410.40">
    <property type="match status" value="1"/>
</dbReference>
<protein>
    <recommendedName>
        <fullName evidence="2">Mab-21-like HhH/H2TH-like domain-containing protein</fullName>
    </recommendedName>
</protein>
<feature type="domain" description="Mab-21-like HhH/H2TH-like" evidence="2">
    <location>
        <begin position="373"/>
        <end position="446"/>
    </location>
</feature>
<organism evidence="3 4">
    <name type="scientific">Amphibalanus amphitrite</name>
    <name type="common">Striped barnacle</name>
    <name type="synonym">Balanus amphitrite</name>
    <dbReference type="NCBI Taxonomy" id="1232801"/>
    <lineage>
        <taxon>Eukaryota</taxon>
        <taxon>Metazoa</taxon>
        <taxon>Ecdysozoa</taxon>
        <taxon>Arthropoda</taxon>
        <taxon>Crustacea</taxon>
        <taxon>Multicrustacea</taxon>
        <taxon>Cirripedia</taxon>
        <taxon>Thoracica</taxon>
        <taxon>Thoracicalcarea</taxon>
        <taxon>Balanomorpha</taxon>
        <taxon>Balanoidea</taxon>
        <taxon>Balanidae</taxon>
        <taxon>Amphibalaninae</taxon>
        <taxon>Amphibalanus</taxon>
    </lineage>
</organism>
<dbReference type="EMBL" id="VIIS01000242">
    <property type="protein sequence ID" value="KAF0311343.1"/>
    <property type="molecule type" value="Genomic_DNA"/>
</dbReference>
<feature type="compositionally biased region" description="Basic and acidic residues" evidence="1">
    <location>
        <begin position="46"/>
        <end position="65"/>
    </location>
</feature>
<dbReference type="PANTHER" id="PTHR10656:SF69">
    <property type="entry name" value="MAB-21-LIKE HHH_H2TH-LIKE DOMAIN-CONTAINING PROTEIN"/>
    <property type="match status" value="1"/>
</dbReference>
<dbReference type="OrthoDB" id="7249367at2759"/>
<evidence type="ECO:0000256" key="1">
    <source>
        <dbReference type="SAM" id="MobiDB-lite"/>
    </source>
</evidence>
<feature type="compositionally biased region" description="Acidic residues" evidence="1">
    <location>
        <begin position="793"/>
        <end position="803"/>
    </location>
</feature>
<evidence type="ECO:0000259" key="2">
    <source>
        <dbReference type="Pfam" id="PF20266"/>
    </source>
</evidence>
<feature type="region of interest" description="Disordered" evidence="1">
    <location>
        <begin position="20"/>
        <end position="73"/>
    </location>
</feature>
<dbReference type="Proteomes" id="UP000440578">
    <property type="component" value="Unassembled WGS sequence"/>
</dbReference>
<dbReference type="InterPro" id="IPR046906">
    <property type="entry name" value="Mab-21_HhH/H2TH-like"/>
</dbReference>
<dbReference type="Pfam" id="PF20266">
    <property type="entry name" value="Mab-21_C"/>
    <property type="match status" value="1"/>
</dbReference>
<gene>
    <name evidence="3" type="ORF">FJT64_017798</name>
</gene>
<evidence type="ECO:0000313" key="3">
    <source>
        <dbReference type="EMBL" id="KAF0311343.1"/>
    </source>
</evidence>
<name>A0A6A4WZG4_AMPAM</name>
<feature type="region of interest" description="Disordered" evidence="1">
    <location>
        <begin position="775"/>
        <end position="820"/>
    </location>
</feature>